<name>A0A0P0US10_9GAMM</name>
<evidence type="ECO:0000313" key="1">
    <source>
        <dbReference type="EMBL" id="BAS67625.1"/>
    </source>
</evidence>
<accession>A0A0P0US10</accession>
<dbReference type="InterPro" id="IPR019596">
    <property type="entry name" value="Phage_Mu_GpM_tail_tub"/>
</dbReference>
<dbReference type="Proteomes" id="UP000067399">
    <property type="component" value="Chromosome"/>
</dbReference>
<dbReference type="RefSeq" id="WP_066044012.1">
    <property type="nucleotide sequence ID" value="NZ_AP013042.1"/>
</dbReference>
<proteinExistence type="predicted"/>
<keyword evidence="2" id="KW-1185">Reference proteome</keyword>
<sequence>MAIITSRGTLDIPSMGRLPTQKGITYGFGNPKREPVMGDSGLLGHTEEYTDSAMIKCKLSDTSALDKEKLQAVVDETVTLQVNNGQAFTLNNAFMADVVEVDTSSGDIEVTFYGSELIAI</sequence>
<evidence type="ECO:0000313" key="2">
    <source>
        <dbReference type="Proteomes" id="UP000067399"/>
    </source>
</evidence>
<dbReference type="OrthoDB" id="6399698at2"/>
<organism evidence="1 2">
    <name type="scientific">endosymbiont of Bathymodiolus septemdierum str. Myojin knoll</name>
    <dbReference type="NCBI Taxonomy" id="1303921"/>
    <lineage>
        <taxon>Bacteria</taxon>
        <taxon>Pseudomonadati</taxon>
        <taxon>Pseudomonadota</taxon>
        <taxon>Gammaproteobacteria</taxon>
        <taxon>sulfur-oxidizing symbionts</taxon>
    </lineage>
</organism>
<dbReference type="STRING" id="1303921.BSEPE_0621"/>
<gene>
    <name evidence="1" type="ORF">BSEPE_0621</name>
</gene>
<dbReference type="AlphaFoldDB" id="A0A0P0US10"/>
<dbReference type="KEGG" id="ebh:BSEPE_0621"/>
<reference evidence="1 2" key="2">
    <citation type="journal article" date="2016" name="ISME J.">
        <title>Heterogeneous composition of key metabolic gene clusters in a vent mussel symbiont population.</title>
        <authorList>
            <person name="Ikuta T."/>
            <person name="Takaki Y."/>
            <person name="Nagai Y."/>
            <person name="Shimamura S."/>
            <person name="Tsuda M."/>
            <person name="Kawagucci S."/>
            <person name="Aoki Y."/>
            <person name="Inoue K."/>
            <person name="Teruya M."/>
            <person name="Satou K."/>
            <person name="Teruya K."/>
            <person name="Shimoji M."/>
            <person name="Tamotsu H."/>
            <person name="Hirano T."/>
            <person name="Maruyama T."/>
            <person name="Yoshida T."/>
        </authorList>
    </citation>
    <scope>NUCLEOTIDE SEQUENCE [LARGE SCALE GENOMIC DNA]</scope>
    <source>
        <strain evidence="1 2">Myojin Knoll</strain>
    </source>
</reference>
<protein>
    <submittedName>
        <fullName evidence="1">Tail tube protein</fullName>
    </submittedName>
</protein>
<dbReference type="EMBL" id="AP013042">
    <property type="protein sequence ID" value="BAS67625.1"/>
    <property type="molecule type" value="Genomic_DNA"/>
</dbReference>
<reference evidence="1 2" key="1">
    <citation type="journal article" date="2000" name="Mar. Ecol. Prog. Ser.">
        <title>Phylogenetic characterization of endosymbionts in three hydrothermal vent mussels: influence on host distributions.</title>
        <authorList>
            <person name="Fujiwara Y."/>
            <person name="Takai K."/>
            <person name="Uematsu K."/>
            <person name="Tsuchida S."/>
            <person name="Hunt J.C."/>
            <person name="Hashimoto J."/>
        </authorList>
    </citation>
    <scope>NUCLEOTIDE SEQUENCE [LARGE SCALE GENOMIC DNA]</scope>
    <source>
        <strain evidence="1 2">Myojin Knoll</strain>
    </source>
</reference>
<dbReference type="Pfam" id="PF10618">
    <property type="entry name" value="Tail_tube"/>
    <property type="match status" value="1"/>
</dbReference>